<organism evidence="11 12">
    <name type="scientific">Maritalea porphyrae</name>
    <dbReference type="NCBI Taxonomy" id="880732"/>
    <lineage>
        <taxon>Bacteria</taxon>
        <taxon>Pseudomonadati</taxon>
        <taxon>Pseudomonadota</taxon>
        <taxon>Alphaproteobacteria</taxon>
        <taxon>Hyphomicrobiales</taxon>
        <taxon>Devosiaceae</taxon>
        <taxon>Maritalea</taxon>
    </lineage>
</organism>
<dbReference type="InterPro" id="IPR007533">
    <property type="entry name" value="Cyt_c_oxidase_assmbl_CtaG"/>
</dbReference>
<comment type="subcellular location">
    <subcellularLocation>
        <location evidence="2 10">Cell inner membrane</location>
        <topology evidence="2 10">Single-pass type II membrane protein</topology>
        <orientation evidence="2 10">Periplasmic side</orientation>
    </subcellularLocation>
</comment>
<dbReference type="NCBIfam" id="NF003465">
    <property type="entry name" value="PRK05089.1"/>
    <property type="match status" value="1"/>
</dbReference>
<comment type="caution">
    <text evidence="11">The sequence shown here is derived from an EMBL/GenBank/DDBJ whole genome shotgun (WGS) entry which is preliminary data.</text>
</comment>
<gene>
    <name evidence="10 11" type="primary">ctaG</name>
    <name evidence="11" type="ORF">GCM10007879_20230</name>
</gene>
<reference evidence="11" key="1">
    <citation type="journal article" date="2014" name="Int. J. Syst. Evol. Microbiol.">
        <title>Complete genome of a new Firmicutes species belonging to the dominant human colonic microbiota ('Ruminococcus bicirculans') reveals two chromosomes and a selective capacity to utilize plant glucans.</title>
        <authorList>
            <consortium name="NISC Comparative Sequencing Program"/>
            <person name="Wegmann U."/>
            <person name="Louis P."/>
            <person name="Goesmann A."/>
            <person name="Henrissat B."/>
            <person name="Duncan S.H."/>
            <person name="Flint H.J."/>
        </authorList>
    </citation>
    <scope>NUCLEOTIDE SEQUENCE</scope>
    <source>
        <strain evidence="11">NBRC 107169</strain>
    </source>
</reference>
<evidence type="ECO:0000256" key="7">
    <source>
        <dbReference type="ARBA" id="ARBA00022989"/>
    </source>
</evidence>
<dbReference type="Gene3D" id="2.60.370.10">
    <property type="entry name" value="Ctag/Cox11"/>
    <property type="match status" value="1"/>
</dbReference>
<dbReference type="PIRSF" id="PIRSF005413">
    <property type="entry name" value="COX11"/>
    <property type="match status" value="1"/>
</dbReference>
<evidence type="ECO:0000313" key="11">
    <source>
        <dbReference type="EMBL" id="GLQ17774.1"/>
    </source>
</evidence>
<comment type="function">
    <text evidence="1 10">Exerts its effect at some terminal stage of cytochrome c oxidase synthesis, probably by being involved in the insertion of the copper B into subunit I.</text>
</comment>
<evidence type="ECO:0000256" key="10">
    <source>
        <dbReference type="HAMAP-Rule" id="MF_00155"/>
    </source>
</evidence>
<dbReference type="SUPFAM" id="SSF110111">
    <property type="entry name" value="Ctag/Cox11"/>
    <property type="match status" value="1"/>
</dbReference>
<dbReference type="PANTHER" id="PTHR21320:SF3">
    <property type="entry name" value="CYTOCHROME C OXIDASE ASSEMBLY PROTEIN COX11, MITOCHONDRIAL-RELATED"/>
    <property type="match status" value="1"/>
</dbReference>
<evidence type="ECO:0000256" key="9">
    <source>
        <dbReference type="ARBA" id="ARBA00023136"/>
    </source>
</evidence>
<keyword evidence="10" id="KW-0997">Cell inner membrane</keyword>
<keyword evidence="7 10" id="KW-1133">Transmembrane helix</keyword>
<keyword evidence="5 10" id="KW-0812">Transmembrane</keyword>
<feature type="topological domain" description="Periplasmic" evidence="10">
    <location>
        <begin position="37"/>
        <end position="181"/>
    </location>
</feature>
<keyword evidence="6 10" id="KW-0735">Signal-anchor</keyword>
<accession>A0ABQ5UTR7</accession>
<protein>
    <recommendedName>
        <fullName evidence="4 10">Cytochrome c oxidase assembly protein CtaG</fullName>
    </recommendedName>
</protein>
<sequence>MANVNLTAPAPDARNKKLAIILLCVVAGMVGLAYAAVPIYQIFCQVTGYGGTTQRAEDVAVGIIDREMGVRFTASVDAALPIEVKPAAMSVDKIGSKVTVVYVATNLSDKPVGTTAGFNVAPAVAGSYFNKIECFCFTEQTLAPGEVKEMPVVYYVDPELDLDKELDTIKEITLFYAFYAS</sequence>
<comment type="similarity">
    <text evidence="3 10">Belongs to the COX11/CtaG family.</text>
</comment>
<keyword evidence="10" id="KW-1003">Cell membrane</keyword>
<evidence type="ECO:0000256" key="4">
    <source>
        <dbReference type="ARBA" id="ARBA00015384"/>
    </source>
</evidence>
<dbReference type="Pfam" id="PF04442">
    <property type="entry name" value="CtaG_Cox11"/>
    <property type="match status" value="1"/>
</dbReference>
<feature type="topological domain" description="Cytoplasmic" evidence="10">
    <location>
        <begin position="1"/>
        <end position="14"/>
    </location>
</feature>
<dbReference type="PANTHER" id="PTHR21320">
    <property type="entry name" value="CYTOCHROME C OXIDASE ASSEMBLY PROTEIN COX11-RELATED"/>
    <property type="match status" value="1"/>
</dbReference>
<evidence type="ECO:0000313" key="12">
    <source>
        <dbReference type="Proteomes" id="UP001161405"/>
    </source>
</evidence>
<dbReference type="RefSeq" id="WP_284364165.1">
    <property type="nucleotide sequence ID" value="NZ_BSNI01000002.1"/>
</dbReference>
<evidence type="ECO:0000256" key="6">
    <source>
        <dbReference type="ARBA" id="ARBA00022968"/>
    </source>
</evidence>
<keyword evidence="8 10" id="KW-0186">Copper</keyword>
<evidence type="ECO:0000256" key="2">
    <source>
        <dbReference type="ARBA" id="ARBA00004382"/>
    </source>
</evidence>
<reference evidence="11" key="2">
    <citation type="submission" date="2023-01" db="EMBL/GenBank/DDBJ databases">
        <title>Draft genome sequence of Maritalea porphyrae strain NBRC 107169.</title>
        <authorList>
            <person name="Sun Q."/>
            <person name="Mori K."/>
        </authorList>
    </citation>
    <scope>NUCLEOTIDE SEQUENCE</scope>
    <source>
        <strain evidence="11">NBRC 107169</strain>
    </source>
</reference>
<keyword evidence="9 10" id="KW-0472">Membrane</keyword>
<dbReference type="HAMAP" id="MF_00155">
    <property type="entry name" value="CtaG"/>
    <property type="match status" value="1"/>
</dbReference>
<evidence type="ECO:0000256" key="8">
    <source>
        <dbReference type="ARBA" id="ARBA00023008"/>
    </source>
</evidence>
<proteinExistence type="inferred from homology"/>
<name>A0ABQ5UTR7_9HYPH</name>
<evidence type="ECO:0000256" key="5">
    <source>
        <dbReference type="ARBA" id="ARBA00022692"/>
    </source>
</evidence>
<evidence type="ECO:0000256" key="1">
    <source>
        <dbReference type="ARBA" id="ARBA00004007"/>
    </source>
</evidence>
<keyword evidence="12" id="KW-1185">Reference proteome</keyword>
<dbReference type="InterPro" id="IPR023471">
    <property type="entry name" value="CtaG/Cox11_dom_sf"/>
</dbReference>
<evidence type="ECO:0000256" key="3">
    <source>
        <dbReference type="ARBA" id="ARBA00009620"/>
    </source>
</evidence>
<dbReference type="Proteomes" id="UP001161405">
    <property type="component" value="Unassembled WGS sequence"/>
</dbReference>
<dbReference type="EMBL" id="BSNI01000002">
    <property type="protein sequence ID" value="GLQ17774.1"/>
    <property type="molecule type" value="Genomic_DNA"/>
</dbReference>